<dbReference type="GO" id="GO:0004713">
    <property type="term" value="F:protein tyrosine kinase activity"/>
    <property type="evidence" value="ECO:0007669"/>
    <property type="project" value="TreeGrafter"/>
</dbReference>
<keyword evidence="1" id="KW-0812">Transmembrane</keyword>
<evidence type="ECO:0000313" key="3">
    <source>
        <dbReference type="Proteomes" id="UP000263098"/>
    </source>
</evidence>
<keyword evidence="1" id="KW-1133">Transmembrane helix</keyword>
<dbReference type="GO" id="GO:0005886">
    <property type="term" value="C:plasma membrane"/>
    <property type="evidence" value="ECO:0007669"/>
    <property type="project" value="TreeGrafter"/>
</dbReference>
<proteinExistence type="predicted"/>
<feature type="transmembrane region" description="Helical" evidence="1">
    <location>
        <begin position="475"/>
        <end position="497"/>
    </location>
</feature>
<evidence type="ECO:0000313" key="2">
    <source>
        <dbReference type="EMBL" id="HCK24139.1"/>
    </source>
</evidence>
<dbReference type="InterPro" id="IPR050445">
    <property type="entry name" value="Bact_polysacc_biosynth/exp"/>
</dbReference>
<reference evidence="2 3" key="1">
    <citation type="journal article" date="2018" name="Nat. Biotechnol.">
        <title>A standardized bacterial taxonomy based on genome phylogeny substantially revises the tree of life.</title>
        <authorList>
            <person name="Parks D.H."/>
            <person name="Chuvochina M."/>
            <person name="Waite D.W."/>
            <person name="Rinke C."/>
            <person name="Skarshewski A."/>
            <person name="Chaumeil P.A."/>
            <person name="Hugenholtz P."/>
        </authorList>
    </citation>
    <scope>NUCLEOTIDE SEQUENCE [LARGE SCALE GENOMIC DNA]</scope>
    <source>
        <strain evidence="2">UBA9667</strain>
    </source>
</reference>
<evidence type="ECO:0008006" key="4">
    <source>
        <dbReference type="Google" id="ProtNLM"/>
    </source>
</evidence>
<dbReference type="EMBL" id="DPVG01000186">
    <property type="protein sequence ID" value="HCK24139.1"/>
    <property type="molecule type" value="Genomic_DNA"/>
</dbReference>
<dbReference type="PANTHER" id="PTHR32309">
    <property type="entry name" value="TYROSINE-PROTEIN KINASE"/>
    <property type="match status" value="1"/>
</dbReference>
<gene>
    <name evidence="2" type="ORF">DHW31_05015</name>
</gene>
<protein>
    <recommendedName>
        <fullName evidence="4">Exopolysaccharide biosynthesis protein</fullName>
    </recommendedName>
</protein>
<dbReference type="PANTHER" id="PTHR32309:SF13">
    <property type="entry name" value="FERRIC ENTEROBACTIN TRANSPORT PROTEIN FEPE"/>
    <property type="match status" value="1"/>
</dbReference>
<accession>A0A3D2SE44</accession>
<sequence>MEYIVYLFRFLYRIKWWLIIVPLLVGISTYYTTKNMKGSYEVSTTVYTGVVSGYNIENTGIALNSSASNSEMDNLINVMTAESTLKKVSFRLFARNMVYGSPDNDTKYLTAESYREIYGRMMGNHDAKGLQKLIDKSSENKTMQNIVKYEQPDKANFIYGLFYYFHPQYSYSALKNIKISRKGSSDLLEISYSSSDPGIAFNTVDILLKEFITEYQKLRFGETDSVINFFRSELNRIGNDLRLAEDSLTDYNIEKRVINYTDETKEIASIDKEFELREQDVLFSYNSSKALIDELERRMGSNAQSIRNNLRFVEKLKEASTLTGKMSQIENSGTDTDNLQSYQNRLDKTTKDLESITDKYVTQQYTKEGIAKKSVVDQWLEQILLFEKAKSDLEVIQTARRSLDEKYRFFAPVGSTLKRKERLINFNEQNYMTLLNNYNDALTRRKNLQMSSASLKVLNPPSYPLTSSSTPRKKIVYLSIFGSVLFIIGFFLLIEILDRTLRDKIRAERIIGGKVLGAYPNAKTIRYKKYEKAIRLISSRYLSTTVLSHFNRRKPGYPYIVNVISTEEGDGKSYLINELEEYWQLLGIKTRKAVWNKDFNINSPEFVLAQTITDFYYLNGEDILIMEYPNMGQHNISEALLQEANLNLMVVRATRAWKPSDKLVYEKVKAQSGNTPLCFYLNFAEQKVVEGFTGMLPPYNKMNKLIYRFSHLGLTEKL</sequence>
<name>A0A3D2SE44_9BACE</name>
<organism evidence="2 3">
    <name type="scientific">Bacteroides graminisolvens</name>
    <dbReference type="NCBI Taxonomy" id="477666"/>
    <lineage>
        <taxon>Bacteria</taxon>
        <taxon>Pseudomonadati</taxon>
        <taxon>Bacteroidota</taxon>
        <taxon>Bacteroidia</taxon>
        <taxon>Bacteroidales</taxon>
        <taxon>Bacteroidaceae</taxon>
        <taxon>Bacteroides</taxon>
    </lineage>
</organism>
<feature type="transmembrane region" description="Helical" evidence="1">
    <location>
        <begin position="12"/>
        <end position="31"/>
    </location>
</feature>
<keyword evidence="1" id="KW-0472">Membrane</keyword>
<dbReference type="AlphaFoldDB" id="A0A3D2SE44"/>
<evidence type="ECO:0000256" key="1">
    <source>
        <dbReference type="SAM" id="Phobius"/>
    </source>
</evidence>
<dbReference type="Proteomes" id="UP000263098">
    <property type="component" value="Unassembled WGS sequence"/>
</dbReference>
<comment type="caution">
    <text evidence="2">The sequence shown here is derived from an EMBL/GenBank/DDBJ whole genome shotgun (WGS) entry which is preliminary data.</text>
</comment>